<reference evidence="5" key="1">
    <citation type="submission" date="2025-05" db="UniProtKB">
        <authorList>
            <consortium name="RefSeq"/>
        </authorList>
    </citation>
    <scope>NUCLEOTIDE SEQUENCE [LARGE SCALE GENOMIC DNA]</scope>
    <source>
        <strain evidence="5">14028-0561.14</strain>
    </source>
</reference>
<protein>
    <submittedName>
        <fullName evidence="6">Protein dpy-30 homolog</fullName>
    </submittedName>
</protein>
<gene>
    <name evidence="6" type="primary">Dpy-30L1</name>
</gene>
<evidence type="ECO:0000256" key="1">
    <source>
        <dbReference type="ARBA" id="ARBA00004123"/>
    </source>
</evidence>
<accession>A0A6P4IU70</accession>
<organism evidence="5 6">
    <name type="scientific">Drosophila kikkawai</name>
    <name type="common">Fruit fly</name>
    <dbReference type="NCBI Taxonomy" id="30033"/>
    <lineage>
        <taxon>Eukaryota</taxon>
        <taxon>Metazoa</taxon>
        <taxon>Ecdysozoa</taxon>
        <taxon>Arthropoda</taxon>
        <taxon>Hexapoda</taxon>
        <taxon>Insecta</taxon>
        <taxon>Pterygota</taxon>
        <taxon>Neoptera</taxon>
        <taxon>Endopterygota</taxon>
        <taxon>Diptera</taxon>
        <taxon>Brachycera</taxon>
        <taxon>Muscomorpha</taxon>
        <taxon>Ephydroidea</taxon>
        <taxon>Drosophilidae</taxon>
        <taxon>Drosophila</taxon>
        <taxon>Sophophora</taxon>
    </lineage>
</organism>
<dbReference type="Proteomes" id="UP001652661">
    <property type="component" value="Chromosome 2L"/>
</dbReference>
<keyword evidence="3" id="KW-0539">Nucleus</keyword>
<dbReference type="RefSeq" id="XP_017025988.1">
    <property type="nucleotide sequence ID" value="XM_017170499.3"/>
</dbReference>
<keyword evidence="5" id="KW-1185">Reference proteome</keyword>
<dbReference type="GO" id="GO:0005634">
    <property type="term" value="C:nucleus"/>
    <property type="evidence" value="ECO:0007669"/>
    <property type="project" value="UniProtKB-SubCell"/>
</dbReference>
<comment type="subcellular location">
    <subcellularLocation>
        <location evidence="1">Nucleus</location>
    </subcellularLocation>
</comment>
<name>A0A6P4IU70_DROKI</name>
<evidence type="ECO:0000313" key="5">
    <source>
        <dbReference type="Proteomes" id="UP001652661"/>
    </source>
</evidence>
<evidence type="ECO:0000313" key="6">
    <source>
        <dbReference type="RefSeq" id="XP_017025988.1"/>
    </source>
</evidence>
<evidence type="ECO:0000256" key="3">
    <source>
        <dbReference type="ARBA" id="ARBA00023242"/>
    </source>
</evidence>
<sequence>MHFSTLAAECKFLSDASRKIQQRFLVLPFAIAMDAPISPVTTPNPPAEAAKEQNCTNNTQQASSVAAPGAAAATGATAAVQSASASTPTAPQQQQQQQPPAKKASGETSSLPTRQYLDQTVAPVLLHGLQALARERPTDPIQFLASYLLKHSNGCEENNGTVTENNP</sequence>
<feature type="compositionally biased region" description="Polar residues" evidence="4">
    <location>
        <begin position="106"/>
        <end position="115"/>
    </location>
</feature>
<dbReference type="AlphaFoldDB" id="A0A6P4IU70"/>
<dbReference type="CDD" id="cd22965">
    <property type="entry name" value="DD_DPY30_SDC1"/>
    <property type="match status" value="1"/>
</dbReference>
<evidence type="ECO:0000256" key="4">
    <source>
        <dbReference type="SAM" id="MobiDB-lite"/>
    </source>
</evidence>
<dbReference type="FunFam" id="1.20.890.10:FF:000003">
    <property type="entry name" value="protein dpy-30 homolog"/>
    <property type="match status" value="1"/>
</dbReference>
<comment type="similarity">
    <text evidence="2">Belongs to the dpy-30 family.</text>
</comment>
<dbReference type="Pfam" id="PF05186">
    <property type="entry name" value="Dpy-30"/>
    <property type="match status" value="1"/>
</dbReference>
<dbReference type="OrthoDB" id="417678at2759"/>
<dbReference type="InterPro" id="IPR007858">
    <property type="entry name" value="Dpy-30_motif"/>
</dbReference>
<feature type="compositionally biased region" description="Low complexity" evidence="4">
    <location>
        <begin position="60"/>
        <end position="101"/>
    </location>
</feature>
<dbReference type="Gene3D" id="1.20.890.10">
    <property type="entry name" value="cAMP-dependent protein kinase regulatory subunit, dimerization-anchoring domain"/>
    <property type="match status" value="1"/>
</dbReference>
<dbReference type="InterPro" id="IPR049629">
    <property type="entry name" value="DPY30_SDC1_DD"/>
</dbReference>
<reference evidence="6" key="2">
    <citation type="submission" date="2025-08" db="UniProtKB">
        <authorList>
            <consortium name="RefSeq"/>
        </authorList>
    </citation>
    <scope>IDENTIFICATION</scope>
    <source>
        <strain evidence="6">14028-0561.14</strain>
        <tissue evidence="6">Whole fly</tissue>
    </source>
</reference>
<proteinExistence type="inferred from homology"/>
<evidence type="ECO:0000256" key="2">
    <source>
        <dbReference type="ARBA" id="ARBA00010849"/>
    </source>
</evidence>
<feature type="region of interest" description="Disordered" evidence="4">
    <location>
        <begin position="40"/>
        <end position="115"/>
    </location>
</feature>